<dbReference type="InterPro" id="IPR000219">
    <property type="entry name" value="DH_dom"/>
</dbReference>
<dbReference type="CDD" id="cd00160">
    <property type="entry name" value="RhoGEF"/>
    <property type="match status" value="1"/>
</dbReference>
<feature type="domain" description="DH" evidence="3">
    <location>
        <begin position="1546"/>
        <end position="1723"/>
    </location>
</feature>
<feature type="compositionally biased region" description="Low complexity" evidence="1">
    <location>
        <begin position="1965"/>
        <end position="1990"/>
    </location>
</feature>
<evidence type="ECO:0000313" key="4">
    <source>
        <dbReference type="EMBL" id="CAJ1049994.1"/>
    </source>
</evidence>
<dbReference type="SUPFAM" id="SSF48065">
    <property type="entry name" value="DBL homology domain (DH-domain)"/>
    <property type="match status" value="1"/>
</dbReference>
<feature type="region of interest" description="Disordered" evidence="1">
    <location>
        <begin position="305"/>
        <end position="416"/>
    </location>
</feature>
<dbReference type="PROSITE" id="PS50003">
    <property type="entry name" value="PH_DOMAIN"/>
    <property type="match status" value="1"/>
</dbReference>
<feature type="region of interest" description="Disordered" evidence="1">
    <location>
        <begin position="430"/>
        <end position="704"/>
    </location>
</feature>
<dbReference type="InterPro" id="IPR055251">
    <property type="entry name" value="SOS1_NGEF_PH"/>
</dbReference>
<feature type="compositionally biased region" description="Low complexity" evidence="1">
    <location>
        <begin position="1334"/>
        <end position="1396"/>
    </location>
</feature>
<feature type="compositionally biased region" description="Polar residues" evidence="1">
    <location>
        <begin position="305"/>
        <end position="315"/>
    </location>
</feature>
<feature type="compositionally biased region" description="Low complexity" evidence="1">
    <location>
        <begin position="2006"/>
        <end position="2023"/>
    </location>
</feature>
<feature type="compositionally biased region" description="Basic and acidic residues" evidence="1">
    <location>
        <begin position="758"/>
        <end position="778"/>
    </location>
</feature>
<feature type="region of interest" description="Disordered" evidence="1">
    <location>
        <begin position="1956"/>
        <end position="2047"/>
    </location>
</feature>
<dbReference type="InterPro" id="IPR052231">
    <property type="entry name" value="Rho_GEF_signaling-related"/>
</dbReference>
<protein>
    <submittedName>
        <fullName evidence="4">Uncharacterized protein plekhg4 isoform X1</fullName>
    </submittedName>
</protein>
<dbReference type="Gene3D" id="1.20.900.10">
    <property type="entry name" value="Dbl homology (DH) domain"/>
    <property type="match status" value="1"/>
</dbReference>
<feature type="compositionally biased region" description="Basic and acidic residues" evidence="1">
    <location>
        <begin position="529"/>
        <end position="541"/>
    </location>
</feature>
<feature type="compositionally biased region" description="Basic and acidic residues" evidence="1">
    <location>
        <begin position="480"/>
        <end position="499"/>
    </location>
</feature>
<dbReference type="SUPFAM" id="SSF52087">
    <property type="entry name" value="CRAL/TRIO domain"/>
    <property type="match status" value="1"/>
</dbReference>
<dbReference type="InterPro" id="IPR011993">
    <property type="entry name" value="PH-like_dom_sf"/>
</dbReference>
<feature type="compositionally biased region" description="Acidic residues" evidence="1">
    <location>
        <begin position="334"/>
        <end position="344"/>
    </location>
</feature>
<dbReference type="SMART" id="SM00325">
    <property type="entry name" value="RhoGEF"/>
    <property type="match status" value="1"/>
</dbReference>
<dbReference type="InterPro" id="IPR036865">
    <property type="entry name" value="CRAL-TRIO_dom_sf"/>
</dbReference>
<keyword evidence="5" id="KW-1185">Reference proteome</keyword>
<dbReference type="InterPro" id="IPR035899">
    <property type="entry name" value="DBL_dom_sf"/>
</dbReference>
<feature type="domain" description="PH" evidence="2">
    <location>
        <begin position="1735"/>
        <end position="1843"/>
    </location>
</feature>
<evidence type="ECO:0000259" key="2">
    <source>
        <dbReference type="PROSITE" id="PS50003"/>
    </source>
</evidence>
<feature type="compositionally biased region" description="Low complexity" evidence="1">
    <location>
        <begin position="431"/>
        <end position="454"/>
    </location>
</feature>
<dbReference type="InterPro" id="IPR001251">
    <property type="entry name" value="CRAL-TRIO_dom"/>
</dbReference>
<feature type="compositionally biased region" description="Acidic residues" evidence="1">
    <location>
        <begin position="552"/>
        <end position="581"/>
    </location>
</feature>
<accession>A0AAV1EMT0</accession>
<proteinExistence type="predicted"/>
<dbReference type="Gene3D" id="1.20.58.60">
    <property type="match status" value="1"/>
</dbReference>
<dbReference type="SUPFAM" id="SSF50729">
    <property type="entry name" value="PH domain-like"/>
    <property type="match status" value="1"/>
</dbReference>
<name>A0AAV1EMT0_XYRNO</name>
<dbReference type="PROSITE" id="PS50010">
    <property type="entry name" value="DH_2"/>
    <property type="match status" value="1"/>
</dbReference>
<feature type="compositionally biased region" description="Low complexity" evidence="1">
    <location>
        <begin position="322"/>
        <end position="333"/>
    </location>
</feature>
<evidence type="ECO:0000259" key="3">
    <source>
        <dbReference type="PROSITE" id="PS50010"/>
    </source>
</evidence>
<feature type="compositionally biased region" description="Basic and acidic residues" evidence="1">
    <location>
        <begin position="508"/>
        <end position="519"/>
    </location>
</feature>
<dbReference type="SMART" id="SM00233">
    <property type="entry name" value="PH"/>
    <property type="match status" value="1"/>
</dbReference>
<gene>
    <name evidence="4" type="ORF">XNOV1_A033360</name>
</gene>
<feature type="compositionally biased region" description="Polar residues" evidence="1">
    <location>
        <begin position="356"/>
        <end position="378"/>
    </location>
</feature>
<dbReference type="PANTHER" id="PTHR45845">
    <property type="entry name" value="RHO GUANINE NUCLEOTIDE EXCHANGE FACTOR-RELATED"/>
    <property type="match status" value="1"/>
</dbReference>
<dbReference type="InterPro" id="IPR001849">
    <property type="entry name" value="PH_domain"/>
</dbReference>
<dbReference type="CDD" id="cd13242">
    <property type="entry name" value="PH_puratrophin-1"/>
    <property type="match status" value="1"/>
</dbReference>
<feature type="region of interest" description="Disordered" evidence="1">
    <location>
        <begin position="1321"/>
        <end position="1396"/>
    </location>
</feature>
<feature type="compositionally biased region" description="Basic and acidic residues" evidence="1">
    <location>
        <begin position="661"/>
        <end position="671"/>
    </location>
</feature>
<reference evidence="4" key="1">
    <citation type="submission" date="2023-08" db="EMBL/GenBank/DDBJ databases">
        <authorList>
            <person name="Alioto T."/>
            <person name="Alioto T."/>
            <person name="Gomez Garrido J."/>
        </authorList>
    </citation>
    <scope>NUCLEOTIDE SEQUENCE</scope>
</reference>
<feature type="compositionally biased region" description="Basic and acidic residues" evidence="1">
    <location>
        <begin position="1321"/>
        <end position="1333"/>
    </location>
</feature>
<feature type="compositionally biased region" description="Basic and acidic residues" evidence="1">
    <location>
        <begin position="589"/>
        <end position="613"/>
    </location>
</feature>
<sequence>MDGPPPPPPPPPPQLLSSLMKVQIRIRALDSDPVICCTLVLHTQQEQELVFPSAVHATFQSRTLLGWFHHPLPSDSESLDRCIQTTLSALYPPFQATSPTVLCQVLSVVESCYRGDGLRYLLHFLLPAKQFLANLQQDACLPFCGLLFRHEGWPLCVHEKVVVQLCPLDPRLLRPGDFYLLVSPPAAVPPPPRARGASCRSAATSSPRLLLCSVSAGGHHVEQQEVSELALRSLFSMAWLDSVNREKEQRGAPRLERCLLTANGDVFRVPWEDVVYPQFISRPQTSLKEEKKSSVQDGDLFINTSTNQCRETSGQDVKLLPASTKTDQSQASSDDSDSEGEYVELSELPLPRFSPQKGSLTQSISLQLRARTSTPQNSPTTTKTPATPPTTDTHTAAANTQNTHNTHTREEVSSHTELCTRLIEENLNQDLPGPIILTPISPSSSSSTAAPPAGVETSDCPSEQETSAERTEGTDTGSEPGERRREEDEGEREKEGEIEGEREEEEELREREKEKKEVEVLDDDDDEGEGRRKDLDDRRSEGLLLLSHTAEEGGEKEECESETEEEEDEDEAEEVEVEEEVQFIIVQHSQDRRSEEVEKGMREEEGENRGGEEEHTDQEVYAQAEGSYFESDTQHTRSENSNTPPKLSEGSYCEGDSQQKLSEDSYSEKNTIHSYYEDSYSENNNHTPSKDSYSENNNHAPCKDSYFENNVHIEKHKHSEDCYYETNSEDSKPHPQESETPAVDPDPHRTGPEGPENSQEKLEEEEKKKEEEEEKCCCEEVGGGGRTAELQTEGLNSQPPPAQSHVDLPDNPSPAEPEPLPAVTAVPVRFSQSSKSHQSHQTNFYNVLRNSAALCLPGTRDRSGRPLLTICTKNPVWSNPDCESAELLRLLLYYTSTLRKEVMALGLTVLVDARRAAPLPVLFSALRSLQENIPGSIHSVLLLINKDSSLRLDKPAAALQVEVVNSLKSVQKHVELRQLPAEFGGSFSFSQSSWLCFRSRVEQLTRQCEDVINLLQKNINILQSTPLPAEAQDAELQLSRYKAVMLSILEDSRLVQLQQEGGALLSRLRREDSGLGETEDYRAAVESVSTLYNEVDELLHRLVTLSNSRTQELNFILEFSRLEEGFTQVRSWLEEVGEVRLKSLNEPDDSLELLNKKQQDFKDFHTTAYDHCRQGEELLSRLERWNDVSSADLRVYEVKVHSFWAKLQDFSQRVKITGKNIERAVCLYRFLDQAYGWALEGMRHLAGVTMEECTLPDKCQAVIGCLEDYKHQHPPIPDSRFQEMKALAEELRGERGLRQWSFAWSKCQETKKMFDRKMEAALRTRDSAHRQRSDSNLSRNSTSSRKSLSGLLGVFDKSSSSSCSREEVTSSPLRSTFSSQTSITSSPPTSSTLTPQHTPLLQRLLRSPSSEESSDQVDFCSSSPSLPHLGSCHSFTPSLASSPSTSSFSSSSRRHQLRKTQSFDCPSTPEPARYGPNPRALSEPVRRGNTGVFIRGLEVSSSEAADHTLCPRTVTPGWAGVRSPGTPSTPRTNGSPATESRPRGSKLRHVVEEMVTTEREYVRSLGYIIRHYFPMMDRTDLPQDLRGKRSVVFGNLEKLLDFHSQFFLRELESCWKHPLRVPHCFLRHQEQFGLYALYSKNKPKSDALLALHGHSFFRRKQVELGDRLDLSSYLLKPIQRMSKYALLLTDLMKEVGGAQEAEHVALQAATSMVKFQLRHGNDLLAMDAIRDCDVNLKEQGQLIRQDEFTVWTGRRKCQRHIFLFEELVLFSKPKKMEGGLDVFIYKHSFKTADVGLTESTGDNGLRFEIWFRRRTSKNQTFTLQAGSAEVKHAWTSDIARILWTQATKNKEMRLKEMVSMGVGNKPFLDIQPSDAAISDRAVHYIMKSRGARTRASIAVSVFDHSNPFKRGVASSDPGASGPSSTSLLGPLNLHMYSQTLSSSPAAESSFITSCIEEDEQEHETSSQPSMTTESSGSSSRCLSGSTGSDSGCVSSHLQEALPEEPSPTSQPSFSSSSSSCSSSNKQHLNSQYISPKSAPVISPATIV</sequence>
<dbReference type="Pfam" id="PF22697">
    <property type="entry name" value="SOS1_NGEF_PH"/>
    <property type="match status" value="1"/>
</dbReference>
<evidence type="ECO:0000256" key="1">
    <source>
        <dbReference type="SAM" id="MobiDB-lite"/>
    </source>
</evidence>
<dbReference type="SUPFAM" id="SSF46966">
    <property type="entry name" value="Spectrin repeat"/>
    <property type="match status" value="1"/>
</dbReference>
<dbReference type="GO" id="GO:0005085">
    <property type="term" value="F:guanyl-nucleotide exchange factor activity"/>
    <property type="evidence" value="ECO:0007669"/>
    <property type="project" value="InterPro"/>
</dbReference>
<feature type="region of interest" description="Disordered" evidence="1">
    <location>
        <begin position="720"/>
        <end position="820"/>
    </location>
</feature>
<dbReference type="Gene3D" id="2.30.29.30">
    <property type="entry name" value="Pleckstrin-homology domain (PH domain)/Phosphotyrosine-binding domain (PTB)"/>
    <property type="match status" value="1"/>
</dbReference>
<dbReference type="CDD" id="cd00170">
    <property type="entry name" value="SEC14"/>
    <property type="match status" value="1"/>
</dbReference>
<organism evidence="4 5">
    <name type="scientific">Xyrichtys novacula</name>
    <name type="common">Pearly razorfish</name>
    <name type="synonym">Hemipteronotus novacula</name>
    <dbReference type="NCBI Taxonomy" id="13765"/>
    <lineage>
        <taxon>Eukaryota</taxon>
        <taxon>Metazoa</taxon>
        <taxon>Chordata</taxon>
        <taxon>Craniata</taxon>
        <taxon>Vertebrata</taxon>
        <taxon>Euteleostomi</taxon>
        <taxon>Actinopterygii</taxon>
        <taxon>Neopterygii</taxon>
        <taxon>Teleostei</taxon>
        <taxon>Neoteleostei</taxon>
        <taxon>Acanthomorphata</taxon>
        <taxon>Eupercaria</taxon>
        <taxon>Labriformes</taxon>
        <taxon>Labridae</taxon>
        <taxon>Xyrichtys</taxon>
    </lineage>
</organism>
<evidence type="ECO:0000313" key="5">
    <source>
        <dbReference type="Proteomes" id="UP001178508"/>
    </source>
</evidence>
<feature type="region of interest" description="Disordered" evidence="1">
    <location>
        <begin position="1443"/>
        <end position="1486"/>
    </location>
</feature>
<dbReference type="PANTHER" id="PTHR45845:SF4">
    <property type="entry name" value="PLECKSTRIN HOMOLOGY DOMAIN CONTAINING, FAMILY G (WITH RHOGEF DOMAIN) MEMBER 4"/>
    <property type="match status" value="1"/>
</dbReference>
<feature type="compositionally biased region" description="Polar residues" evidence="1">
    <location>
        <begin position="2024"/>
        <end position="2034"/>
    </location>
</feature>
<dbReference type="Proteomes" id="UP001178508">
    <property type="component" value="Chromosome 1"/>
</dbReference>
<feature type="region of interest" description="Disordered" evidence="1">
    <location>
        <begin position="1508"/>
        <end position="1546"/>
    </location>
</feature>
<feature type="compositionally biased region" description="Pro residues" evidence="1">
    <location>
        <begin position="811"/>
        <end position="820"/>
    </location>
</feature>
<feature type="compositionally biased region" description="Low complexity" evidence="1">
    <location>
        <begin position="379"/>
        <end position="405"/>
    </location>
</feature>
<dbReference type="EMBL" id="OY660864">
    <property type="protein sequence ID" value="CAJ1049994.1"/>
    <property type="molecule type" value="Genomic_DNA"/>
</dbReference>
<dbReference type="Pfam" id="PF00621">
    <property type="entry name" value="RhoGEF"/>
    <property type="match status" value="1"/>
</dbReference>
<feature type="compositionally biased region" description="Polar residues" evidence="1">
    <location>
        <begin position="1525"/>
        <end position="1538"/>
    </location>
</feature>